<dbReference type="SUPFAM" id="SSF90123">
    <property type="entry name" value="ABC transporter transmembrane region"/>
    <property type="match status" value="1"/>
</dbReference>
<dbReference type="PROSITE" id="PS00211">
    <property type="entry name" value="ABC_TRANSPORTER_1"/>
    <property type="match status" value="1"/>
</dbReference>
<feature type="domain" description="ABC transmembrane type-1" evidence="9">
    <location>
        <begin position="28"/>
        <end position="320"/>
    </location>
</feature>
<organism evidence="10 11">
    <name type="scientific">Grimontia marina</name>
    <dbReference type="NCBI Taxonomy" id="646534"/>
    <lineage>
        <taxon>Bacteria</taxon>
        <taxon>Pseudomonadati</taxon>
        <taxon>Pseudomonadota</taxon>
        <taxon>Gammaproteobacteria</taxon>
        <taxon>Vibrionales</taxon>
        <taxon>Vibrionaceae</taxon>
        <taxon>Grimontia</taxon>
    </lineage>
</organism>
<keyword evidence="2 7" id="KW-0812">Transmembrane</keyword>
<dbReference type="InterPro" id="IPR039421">
    <property type="entry name" value="Type_1_exporter"/>
</dbReference>
<evidence type="ECO:0000259" key="8">
    <source>
        <dbReference type="PROSITE" id="PS50893"/>
    </source>
</evidence>
<dbReference type="PROSITE" id="PS50893">
    <property type="entry name" value="ABC_TRANSPORTER_2"/>
    <property type="match status" value="1"/>
</dbReference>
<dbReference type="InterPro" id="IPR003439">
    <property type="entry name" value="ABC_transporter-like_ATP-bd"/>
</dbReference>
<dbReference type="SUPFAM" id="SSF52540">
    <property type="entry name" value="P-loop containing nucleoside triphosphate hydrolases"/>
    <property type="match status" value="1"/>
</dbReference>
<keyword evidence="6 7" id="KW-0472">Membrane</keyword>
<feature type="transmembrane region" description="Helical" evidence="7">
    <location>
        <begin position="25"/>
        <end position="47"/>
    </location>
</feature>
<gene>
    <name evidence="10" type="ORF">GMA8713_04835</name>
</gene>
<feature type="transmembrane region" description="Helical" evidence="7">
    <location>
        <begin position="178"/>
        <end position="196"/>
    </location>
</feature>
<feature type="transmembrane region" description="Helical" evidence="7">
    <location>
        <begin position="74"/>
        <end position="95"/>
    </location>
</feature>
<dbReference type="SMART" id="SM00382">
    <property type="entry name" value="AAA"/>
    <property type="match status" value="1"/>
</dbReference>
<evidence type="ECO:0000256" key="1">
    <source>
        <dbReference type="ARBA" id="ARBA00004651"/>
    </source>
</evidence>
<evidence type="ECO:0000256" key="3">
    <source>
        <dbReference type="ARBA" id="ARBA00022741"/>
    </source>
</evidence>
<dbReference type="EMBL" id="FIZY01000083">
    <property type="protein sequence ID" value="CZF86796.1"/>
    <property type="molecule type" value="Genomic_DNA"/>
</dbReference>
<dbReference type="Pfam" id="PF00005">
    <property type="entry name" value="ABC_tran"/>
    <property type="match status" value="1"/>
</dbReference>
<dbReference type="InterPro" id="IPR036640">
    <property type="entry name" value="ABC1_TM_sf"/>
</dbReference>
<feature type="transmembrane region" description="Helical" evidence="7">
    <location>
        <begin position="154"/>
        <end position="172"/>
    </location>
</feature>
<evidence type="ECO:0000259" key="9">
    <source>
        <dbReference type="PROSITE" id="PS50929"/>
    </source>
</evidence>
<dbReference type="CDD" id="cd07346">
    <property type="entry name" value="ABC_6TM_exporters"/>
    <property type="match status" value="1"/>
</dbReference>
<keyword evidence="5 7" id="KW-1133">Transmembrane helix</keyword>
<dbReference type="OrthoDB" id="9806127at2"/>
<evidence type="ECO:0000256" key="7">
    <source>
        <dbReference type="SAM" id="Phobius"/>
    </source>
</evidence>
<dbReference type="GO" id="GO:0015421">
    <property type="term" value="F:ABC-type oligopeptide transporter activity"/>
    <property type="evidence" value="ECO:0007669"/>
    <property type="project" value="TreeGrafter"/>
</dbReference>
<keyword evidence="4 10" id="KW-0067">ATP-binding</keyword>
<evidence type="ECO:0000313" key="11">
    <source>
        <dbReference type="Proteomes" id="UP000073601"/>
    </source>
</evidence>
<evidence type="ECO:0000256" key="6">
    <source>
        <dbReference type="ARBA" id="ARBA00023136"/>
    </source>
</evidence>
<accession>A0A128FKQ0</accession>
<sequence>MDEKQEARSGWQVLRGLLVSQKYKLMTAVFFSIIAAGLELAPFWIFFKAAELTQVFYTEELNSLNNPTVIADSFYALGAALFLVLVFKTIAYATAYTLSHQSAFLILADTRQLLVSRLAWAPLSWFKEYKTGQLKQAVMQDVEKMENFFAHHTVEVSTAVFGPIFVAVYLFWIDWRLALAALAAAPVAMLSSFVVMRGMSKYYDQYHSASVELNSTIVEYIRNIAVMKLFRQDSTSFGALSESLDRYFGIVDKVTLITVPRWALFTSLLGANVLFILPLGMYLVQKDMVGSLDVVMAVLLGAGMLRPLLKISHFFNEIQEILSGVKRLTPILDVVKMEKKSQVSNFKKDIELSLREVSFSYEGRETLKNISASFNPGTTSIVLGMSGSGKSTLLQIIAGLIEPDSGDAFVNEISVSRLNDVQRASLISLASQEAFLFKGTIKENILMARPEATSKDIDNAIHVAGLTGLIRELPAGLETQIEERGIRLSGGEKQRIALARALLVEAPIVLLDEATAYADNLTQKAFYQNLKKYYPNTAVVVVAHRTYGLEEADQIILLEKGEIRAVGKHQQLMRSDELYKALFILQLENDYWALGSHQELLNKEVMSEAISNG</sequence>
<dbReference type="PROSITE" id="PS50929">
    <property type="entry name" value="ABC_TM1F"/>
    <property type="match status" value="1"/>
</dbReference>
<dbReference type="GO" id="GO:0005524">
    <property type="term" value="F:ATP binding"/>
    <property type="evidence" value="ECO:0007669"/>
    <property type="project" value="UniProtKB-KW"/>
</dbReference>
<evidence type="ECO:0000313" key="10">
    <source>
        <dbReference type="EMBL" id="CZF86796.1"/>
    </source>
</evidence>
<reference evidence="11" key="1">
    <citation type="submission" date="2016-02" db="EMBL/GenBank/DDBJ databases">
        <authorList>
            <person name="Rodrigo-Torres Lidia"/>
            <person name="Arahal R.David."/>
        </authorList>
    </citation>
    <scope>NUCLEOTIDE SEQUENCE [LARGE SCALE GENOMIC DNA]</scope>
    <source>
        <strain evidence="11">CECT 8713</strain>
    </source>
</reference>
<dbReference type="InterPro" id="IPR027417">
    <property type="entry name" value="P-loop_NTPase"/>
</dbReference>
<dbReference type="Pfam" id="PF00664">
    <property type="entry name" value="ABC_membrane"/>
    <property type="match status" value="1"/>
</dbReference>
<feature type="transmembrane region" description="Helical" evidence="7">
    <location>
        <begin position="262"/>
        <end position="283"/>
    </location>
</feature>
<dbReference type="PANTHER" id="PTHR43394">
    <property type="entry name" value="ATP-DEPENDENT PERMEASE MDL1, MITOCHONDRIAL"/>
    <property type="match status" value="1"/>
</dbReference>
<dbReference type="GO" id="GO:0005886">
    <property type="term" value="C:plasma membrane"/>
    <property type="evidence" value="ECO:0007669"/>
    <property type="project" value="UniProtKB-SubCell"/>
</dbReference>
<dbReference type="PANTHER" id="PTHR43394:SF1">
    <property type="entry name" value="ATP-BINDING CASSETTE SUB-FAMILY B MEMBER 10, MITOCHONDRIAL"/>
    <property type="match status" value="1"/>
</dbReference>
<dbReference type="InterPro" id="IPR011527">
    <property type="entry name" value="ABC1_TM_dom"/>
</dbReference>
<name>A0A128FKQ0_9GAMM</name>
<dbReference type="InterPro" id="IPR017871">
    <property type="entry name" value="ABC_transporter-like_CS"/>
</dbReference>
<dbReference type="GO" id="GO:0016887">
    <property type="term" value="F:ATP hydrolysis activity"/>
    <property type="evidence" value="ECO:0007669"/>
    <property type="project" value="InterPro"/>
</dbReference>
<evidence type="ECO:0000256" key="5">
    <source>
        <dbReference type="ARBA" id="ARBA00022989"/>
    </source>
</evidence>
<dbReference type="Gene3D" id="1.20.1560.10">
    <property type="entry name" value="ABC transporter type 1, transmembrane domain"/>
    <property type="match status" value="1"/>
</dbReference>
<dbReference type="AlphaFoldDB" id="A0A128FKQ0"/>
<evidence type="ECO:0000256" key="2">
    <source>
        <dbReference type="ARBA" id="ARBA00022692"/>
    </source>
</evidence>
<protein>
    <submittedName>
        <fullName evidence="10">Putative ABC transporter ATP-binding protein</fullName>
    </submittedName>
</protein>
<keyword evidence="11" id="KW-1185">Reference proteome</keyword>
<dbReference type="Gene3D" id="3.40.50.300">
    <property type="entry name" value="P-loop containing nucleotide triphosphate hydrolases"/>
    <property type="match status" value="1"/>
</dbReference>
<proteinExistence type="predicted"/>
<evidence type="ECO:0000256" key="4">
    <source>
        <dbReference type="ARBA" id="ARBA00022840"/>
    </source>
</evidence>
<comment type="subcellular location">
    <subcellularLocation>
        <location evidence="1">Cell membrane</location>
        <topology evidence="1">Multi-pass membrane protein</topology>
    </subcellularLocation>
</comment>
<dbReference type="RefSeq" id="WP_062714969.1">
    <property type="nucleotide sequence ID" value="NZ_CAWRCI010000083.1"/>
</dbReference>
<dbReference type="Proteomes" id="UP000073601">
    <property type="component" value="Unassembled WGS sequence"/>
</dbReference>
<feature type="domain" description="ABC transporter" evidence="8">
    <location>
        <begin position="352"/>
        <end position="585"/>
    </location>
</feature>
<keyword evidence="3" id="KW-0547">Nucleotide-binding</keyword>
<dbReference type="InterPro" id="IPR003593">
    <property type="entry name" value="AAA+_ATPase"/>
</dbReference>